<dbReference type="PANTHER" id="PTHR46177">
    <property type="entry name" value="INTEGRASE CATALYTIC DOMAIN-CONTAINING PROTEIN"/>
    <property type="match status" value="1"/>
</dbReference>
<evidence type="ECO:0000313" key="4">
    <source>
        <dbReference type="Proteomes" id="UP000719766"/>
    </source>
</evidence>
<feature type="compositionally biased region" description="Acidic residues" evidence="1">
    <location>
        <begin position="460"/>
        <end position="475"/>
    </location>
</feature>
<evidence type="ECO:0000313" key="3">
    <source>
        <dbReference type="EMBL" id="KAG1790810.1"/>
    </source>
</evidence>
<sequence>MPNALGKNGRVPAPPDELIRPFIEEFVAKGYHNSEIVSHLRKHYDTDMYNVSIDLLKKRRSQWKLKSARGQAHTIASIGPAIERVRARFPQQGSHDMRQTLLHEEKITVPRALILSYMNLHHPEEVLARKSRRLKRSIYWTAGVNDIWVFDQHDKWRRFQLFLHVAIEPFSGRILWLKIWWTNRNPRLIFGWYCNTVQALSVMPLVTQSDPGSENNGIANGHTLLRHLQDPALARTLQHKFKGQHRNIKPEIFWSQLRRRWTPGFQDILDYGVSEGIYNPDDALERLVFHYIFIPWLQNELDLFAEKFNNVKPRHNLHKALPHGRPNDIFYHPEDFDSRDFSVKVDQSSLDEVRQTYAVPDHPVFLLVPREFFDQASIFMVELGAPPVTRDNVWNIYADLLMCFRLIEENAQIRELLAAQPSLPCDGDKLIGSEDLPVIDFPPFVEGSGPHGENNSNADGSDDAESDFYEFDWTDESDKSS</sequence>
<dbReference type="GeneID" id="64600760"/>
<organism evidence="3 4">
    <name type="scientific">Suillus plorans</name>
    <dbReference type="NCBI Taxonomy" id="116603"/>
    <lineage>
        <taxon>Eukaryota</taxon>
        <taxon>Fungi</taxon>
        <taxon>Dikarya</taxon>
        <taxon>Basidiomycota</taxon>
        <taxon>Agaricomycotina</taxon>
        <taxon>Agaricomycetes</taxon>
        <taxon>Agaricomycetidae</taxon>
        <taxon>Boletales</taxon>
        <taxon>Suillineae</taxon>
        <taxon>Suillaceae</taxon>
        <taxon>Suillus</taxon>
    </lineage>
</organism>
<feature type="region of interest" description="Disordered" evidence="1">
    <location>
        <begin position="442"/>
        <end position="481"/>
    </location>
</feature>
<comment type="caution">
    <text evidence="3">The sequence shown here is derived from an EMBL/GenBank/DDBJ whole genome shotgun (WGS) entry which is preliminary data.</text>
</comment>
<dbReference type="EMBL" id="JABBWE010000047">
    <property type="protein sequence ID" value="KAG1790810.1"/>
    <property type="molecule type" value="Genomic_DNA"/>
</dbReference>
<protein>
    <recommendedName>
        <fullName evidence="2">Integrase core domain-containing protein</fullName>
    </recommendedName>
</protein>
<reference evidence="3" key="1">
    <citation type="journal article" date="2020" name="New Phytol.">
        <title>Comparative genomics reveals dynamic genome evolution in host specialist ectomycorrhizal fungi.</title>
        <authorList>
            <person name="Lofgren L.A."/>
            <person name="Nguyen N.H."/>
            <person name="Vilgalys R."/>
            <person name="Ruytinx J."/>
            <person name="Liao H.L."/>
            <person name="Branco S."/>
            <person name="Kuo A."/>
            <person name="LaButti K."/>
            <person name="Lipzen A."/>
            <person name="Andreopoulos W."/>
            <person name="Pangilinan J."/>
            <person name="Riley R."/>
            <person name="Hundley H."/>
            <person name="Na H."/>
            <person name="Barry K."/>
            <person name="Grigoriev I.V."/>
            <person name="Stajich J.E."/>
            <person name="Kennedy P.G."/>
        </authorList>
    </citation>
    <scope>NUCLEOTIDE SEQUENCE</scope>
    <source>
        <strain evidence="3">S12</strain>
    </source>
</reference>
<evidence type="ECO:0000259" key="2">
    <source>
        <dbReference type="Pfam" id="PF24764"/>
    </source>
</evidence>
<accession>A0A9P7ALG3</accession>
<dbReference type="Proteomes" id="UP000719766">
    <property type="component" value="Unassembled WGS sequence"/>
</dbReference>
<dbReference type="InterPro" id="IPR058913">
    <property type="entry name" value="Integrase_dom_put"/>
</dbReference>
<gene>
    <name evidence="3" type="ORF">HD556DRAFT_1445833</name>
</gene>
<name>A0A9P7ALG3_9AGAM</name>
<dbReference type="AlphaFoldDB" id="A0A9P7ALG3"/>
<feature type="domain" description="Integrase core" evidence="2">
    <location>
        <begin position="138"/>
        <end position="318"/>
    </location>
</feature>
<dbReference type="PANTHER" id="PTHR46177:SF1">
    <property type="entry name" value="INTEGRASE CATALYTIC DOMAIN-CONTAINING PROTEIN"/>
    <property type="match status" value="1"/>
</dbReference>
<dbReference type="RefSeq" id="XP_041157743.1">
    <property type="nucleotide sequence ID" value="XM_041306996.1"/>
</dbReference>
<keyword evidence="4" id="KW-1185">Reference proteome</keyword>
<evidence type="ECO:0000256" key="1">
    <source>
        <dbReference type="SAM" id="MobiDB-lite"/>
    </source>
</evidence>
<dbReference type="Pfam" id="PF24764">
    <property type="entry name" value="rva_4"/>
    <property type="match status" value="1"/>
</dbReference>
<proteinExistence type="predicted"/>
<dbReference type="OrthoDB" id="5946233at2759"/>